<evidence type="ECO:0000256" key="4">
    <source>
        <dbReference type="ARBA" id="ARBA00022630"/>
    </source>
</evidence>
<dbReference type="EMBL" id="LXTC01000001">
    <property type="protein sequence ID" value="OBA23471.1"/>
    <property type="molecule type" value="Genomic_DNA"/>
</dbReference>
<dbReference type="SUPFAM" id="SSF51905">
    <property type="entry name" value="FAD/NAD(P)-binding domain"/>
    <property type="match status" value="2"/>
</dbReference>
<dbReference type="FunFam" id="3.50.50.100:FF:000007">
    <property type="entry name" value="Rotenone-insensitive NADH-ubiquinone oxidoreductase, mitochondrial"/>
    <property type="match status" value="1"/>
</dbReference>
<accession>A0A1A0HHI8</accession>
<evidence type="ECO:0000259" key="13">
    <source>
        <dbReference type="Pfam" id="PF22366"/>
    </source>
</evidence>
<dbReference type="InterPro" id="IPR045024">
    <property type="entry name" value="NDH-2"/>
</dbReference>
<evidence type="ECO:0000256" key="1">
    <source>
        <dbReference type="ARBA" id="ARBA00004173"/>
    </source>
</evidence>
<dbReference type="InterPro" id="IPR023753">
    <property type="entry name" value="FAD/NAD-binding_dom"/>
</dbReference>
<dbReference type="PANTHER" id="PTHR43706">
    <property type="entry name" value="NADH DEHYDROGENASE"/>
    <property type="match status" value="1"/>
</dbReference>
<evidence type="ECO:0000256" key="10">
    <source>
        <dbReference type="ARBA" id="ARBA00047599"/>
    </source>
</evidence>
<keyword evidence="8" id="KW-0520">NAD</keyword>
<dbReference type="AlphaFoldDB" id="A0A1A0HHI8"/>
<organism evidence="14 15">
    <name type="scientific">Metschnikowia bicuspidata var. bicuspidata NRRL YB-4993</name>
    <dbReference type="NCBI Taxonomy" id="869754"/>
    <lineage>
        <taxon>Eukaryota</taxon>
        <taxon>Fungi</taxon>
        <taxon>Dikarya</taxon>
        <taxon>Ascomycota</taxon>
        <taxon>Saccharomycotina</taxon>
        <taxon>Pichiomycetes</taxon>
        <taxon>Metschnikowiaceae</taxon>
        <taxon>Metschnikowia</taxon>
    </lineage>
</organism>
<evidence type="ECO:0000256" key="9">
    <source>
        <dbReference type="ARBA" id="ARBA00023128"/>
    </source>
</evidence>
<feature type="domain" description="External alternative NADH-ubiquinone oxidoreductase-like C-terminal" evidence="13">
    <location>
        <begin position="482"/>
        <end position="547"/>
    </location>
</feature>
<dbReference type="Gene3D" id="3.50.50.100">
    <property type="match status" value="1"/>
</dbReference>
<dbReference type="Proteomes" id="UP000092555">
    <property type="component" value="Unassembled WGS sequence"/>
</dbReference>
<evidence type="ECO:0000256" key="7">
    <source>
        <dbReference type="ARBA" id="ARBA00023002"/>
    </source>
</evidence>
<protein>
    <recommendedName>
        <fullName evidence="3">NADH:ubiquinone reductase (non-electrogenic)</fullName>
        <ecNumber evidence="3">1.6.5.9</ecNumber>
    </recommendedName>
</protein>
<dbReference type="InterPro" id="IPR036188">
    <property type="entry name" value="FAD/NAD-bd_sf"/>
</dbReference>
<reference evidence="14 15" key="1">
    <citation type="submission" date="2016-05" db="EMBL/GenBank/DDBJ databases">
        <title>Comparative genomics of biotechnologically important yeasts.</title>
        <authorList>
            <consortium name="DOE Joint Genome Institute"/>
            <person name="Riley R."/>
            <person name="Haridas S."/>
            <person name="Wolfe K.H."/>
            <person name="Lopes M.R."/>
            <person name="Hittinger C.T."/>
            <person name="Goker M."/>
            <person name="Salamov A."/>
            <person name="Wisecaver J."/>
            <person name="Long T.M."/>
            <person name="Aerts A.L."/>
            <person name="Barry K."/>
            <person name="Choi C."/>
            <person name="Clum A."/>
            <person name="Coughlan A.Y."/>
            <person name="Deshpande S."/>
            <person name="Douglass A.P."/>
            <person name="Hanson S.J."/>
            <person name="Klenk H.-P."/>
            <person name="LaButti K."/>
            <person name="Lapidus A."/>
            <person name="Lindquist E."/>
            <person name="Lipzen A."/>
            <person name="Meier-kolthoff J.P."/>
            <person name="Ohm R.A."/>
            <person name="Otillar R.P."/>
            <person name="Pangilinan J."/>
            <person name="Peng Y."/>
            <person name="Rokas A."/>
            <person name="Rosa C.A."/>
            <person name="Scheuner C."/>
            <person name="Sibirny A.A."/>
            <person name="Slot J.C."/>
            <person name="Stielow J.B."/>
            <person name="Sun H."/>
            <person name="Kurtzman C.P."/>
            <person name="Blackwell M."/>
            <person name="Grigoriev I.V."/>
            <person name="Jeffries T.W."/>
        </authorList>
    </citation>
    <scope>NUCLEOTIDE SEQUENCE [LARGE SCALE GENOMIC DNA]</scope>
    <source>
        <strain evidence="14 15">NRRL YB-4993</strain>
    </source>
</reference>
<dbReference type="GO" id="GO:0005739">
    <property type="term" value="C:mitochondrion"/>
    <property type="evidence" value="ECO:0007669"/>
    <property type="project" value="UniProtKB-SubCell"/>
</dbReference>
<keyword evidence="15" id="KW-1185">Reference proteome</keyword>
<evidence type="ECO:0000313" key="14">
    <source>
        <dbReference type="EMBL" id="OBA23471.1"/>
    </source>
</evidence>
<dbReference type="PRINTS" id="PR00368">
    <property type="entry name" value="FADPNR"/>
</dbReference>
<sequence length="551" mass="60966">MFRTQASRLFATSARAFNAAAPKSAKKASVGPIRRTLKVLGGAALFSTVGAAAYIGYKVHKESYPADQEKQVATFEDGRKKKTLVILGSGWGSIPLLKNLDTSLYNVVVVSPRNYFLFTPLLPSVPTGTVELRSIIEPVRSITRRCAAEVIYLEAECTNIDPVNNKLTIKQSTTVHSGHSGTDSGSSKLTFSEEIVTSLNYDYLVVGVGAQPSTFGIPGVAEHSTFLKEVSDSTKIRRSLMDIIEAANILPLDDPERKRLLSIVVCGGGPTGVEVAGELQDYIDQDLKQWMPEVANELNVTLVEAMPNVLNMFNAKLVEYTKQVFQDTNIDLKTNHMIKKVDDKKVYAEHKGLDGTTNMTEIPYGMLIWATGNAQRPIVRDLTSKIDEQRNARRGLLVNDHMLLDGTDNIFALGDCTFTKYAPTAQVAFQEGIFLAGHLKKLNDIEALKHKIQSPSAQDNIERLSKKLVKLENSLEPFKYNHQGSLAYIGSERAVADVVWGDWSNVSSGGTFTYLFWRSAYIYMCLSVKNQILICFDWAKLSMFGRDISKE</sequence>
<dbReference type="EC" id="1.6.5.9" evidence="3"/>
<evidence type="ECO:0000256" key="11">
    <source>
        <dbReference type="ARBA" id="ARBA00049010"/>
    </source>
</evidence>
<evidence type="ECO:0000256" key="3">
    <source>
        <dbReference type="ARBA" id="ARBA00012637"/>
    </source>
</evidence>
<dbReference type="GO" id="GO:0050136">
    <property type="term" value="F:NADH dehydrogenase (quinone) (non-electrogenic) activity"/>
    <property type="evidence" value="ECO:0007669"/>
    <property type="project" value="UniProtKB-EC"/>
</dbReference>
<keyword evidence="9" id="KW-0496">Mitochondrion</keyword>
<proteinExistence type="inferred from homology"/>
<dbReference type="OrthoDB" id="3244603at2759"/>
<feature type="domain" description="FAD/NAD(P)-binding" evidence="12">
    <location>
        <begin position="83"/>
        <end position="432"/>
    </location>
</feature>
<comment type="catalytic activity">
    <reaction evidence="11">
        <text>a ubiquinone + NADH + H(+) = a ubiquinol + NAD(+)</text>
        <dbReference type="Rhea" id="RHEA:23152"/>
        <dbReference type="Rhea" id="RHEA-COMP:9565"/>
        <dbReference type="Rhea" id="RHEA-COMP:9566"/>
        <dbReference type="ChEBI" id="CHEBI:15378"/>
        <dbReference type="ChEBI" id="CHEBI:16389"/>
        <dbReference type="ChEBI" id="CHEBI:17976"/>
        <dbReference type="ChEBI" id="CHEBI:57540"/>
        <dbReference type="ChEBI" id="CHEBI:57945"/>
    </reaction>
</comment>
<comment type="subcellular location">
    <subcellularLocation>
        <location evidence="1">Mitochondrion</location>
    </subcellularLocation>
</comment>
<dbReference type="InterPro" id="IPR054585">
    <property type="entry name" value="NDH2-like_C"/>
</dbReference>
<comment type="similarity">
    <text evidence="2">Belongs to the NADH dehydrogenase family.</text>
</comment>
<evidence type="ECO:0000256" key="6">
    <source>
        <dbReference type="ARBA" id="ARBA00022946"/>
    </source>
</evidence>
<keyword evidence="5" id="KW-0274">FAD</keyword>
<keyword evidence="6" id="KW-0809">Transit peptide</keyword>
<evidence type="ECO:0000256" key="2">
    <source>
        <dbReference type="ARBA" id="ARBA00005272"/>
    </source>
</evidence>
<dbReference type="STRING" id="869754.A0A1A0HHI8"/>
<evidence type="ECO:0000256" key="8">
    <source>
        <dbReference type="ARBA" id="ARBA00023027"/>
    </source>
</evidence>
<evidence type="ECO:0000259" key="12">
    <source>
        <dbReference type="Pfam" id="PF07992"/>
    </source>
</evidence>
<comment type="catalytic activity">
    <reaction evidence="10">
        <text>a quinone + NADH + H(+) = a quinol + NAD(+)</text>
        <dbReference type="Rhea" id="RHEA:46160"/>
        <dbReference type="ChEBI" id="CHEBI:15378"/>
        <dbReference type="ChEBI" id="CHEBI:24646"/>
        <dbReference type="ChEBI" id="CHEBI:57540"/>
        <dbReference type="ChEBI" id="CHEBI:57945"/>
        <dbReference type="ChEBI" id="CHEBI:132124"/>
        <dbReference type="EC" id="1.6.5.9"/>
    </reaction>
</comment>
<dbReference type="RefSeq" id="XP_018713952.1">
    <property type="nucleotide sequence ID" value="XM_018856432.1"/>
</dbReference>
<keyword evidence="7" id="KW-0560">Oxidoreductase</keyword>
<dbReference type="Pfam" id="PF22366">
    <property type="entry name" value="NDH2_C"/>
    <property type="match status" value="1"/>
</dbReference>
<evidence type="ECO:0000256" key="5">
    <source>
        <dbReference type="ARBA" id="ARBA00022827"/>
    </source>
</evidence>
<name>A0A1A0HHI8_9ASCO</name>
<comment type="caution">
    <text evidence="14">The sequence shown here is derived from an EMBL/GenBank/DDBJ whole genome shotgun (WGS) entry which is preliminary data.</text>
</comment>
<dbReference type="Pfam" id="PF07992">
    <property type="entry name" value="Pyr_redox_2"/>
    <property type="match status" value="1"/>
</dbReference>
<evidence type="ECO:0000313" key="15">
    <source>
        <dbReference type="Proteomes" id="UP000092555"/>
    </source>
</evidence>
<dbReference type="GeneID" id="30029408"/>
<dbReference type="PANTHER" id="PTHR43706:SF47">
    <property type="entry name" value="EXTERNAL NADH-UBIQUINONE OXIDOREDUCTASE 1, MITOCHONDRIAL-RELATED"/>
    <property type="match status" value="1"/>
</dbReference>
<gene>
    <name evidence="14" type="ORF">METBIDRAFT_34031</name>
</gene>
<dbReference type="GO" id="GO:0015980">
    <property type="term" value="P:energy derivation by oxidation of organic compounds"/>
    <property type="evidence" value="ECO:0007669"/>
    <property type="project" value="UniProtKB-ARBA"/>
</dbReference>
<keyword evidence="4" id="KW-0285">Flavoprotein</keyword>